<dbReference type="SUPFAM" id="SSF48150">
    <property type="entry name" value="DNA-glycosylase"/>
    <property type="match status" value="1"/>
</dbReference>
<sequence length="273" mass="30438">MDRIDRIASLIREMGLDTVRRFEERDPQYVAISRLCSSVGDKCTALALTTLNSLVSYMLTGRGERHWNYFSDYFSKRGVGDICDDFIKYVSASPFLGRLRQAKIRRIREVCGSGVVGELAKCGLGLDELAKRLGEVLRVDWRAKTIVFSTKMAYYVFRACGDDPPRLPNVPIPVDYRVSTITHCSGLSSESPRKLMGKQRLVQDIWDQVSRLSGVPAINLDSLIWVMGGALIYNGFDVGKAMDEVKPMVPGKEETARLLLMELSRDCGGGING</sequence>
<organism evidence="1 2">
    <name type="scientific">Thermocladium modestius</name>
    <dbReference type="NCBI Taxonomy" id="62609"/>
    <lineage>
        <taxon>Archaea</taxon>
        <taxon>Thermoproteota</taxon>
        <taxon>Thermoprotei</taxon>
        <taxon>Thermoproteales</taxon>
        <taxon>Thermoproteaceae</taxon>
        <taxon>Thermocladium</taxon>
    </lineage>
</organism>
<evidence type="ECO:0000313" key="2">
    <source>
        <dbReference type="Proteomes" id="UP000610960"/>
    </source>
</evidence>
<dbReference type="Proteomes" id="UP000610960">
    <property type="component" value="Unassembled WGS sequence"/>
</dbReference>
<dbReference type="GO" id="GO:0016799">
    <property type="term" value="F:hydrolase activity, hydrolyzing N-glycosyl compounds"/>
    <property type="evidence" value="ECO:0007669"/>
    <property type="project" value="InterPro"/>
</dbReference>
<dbReference type="InterPro" id="IPR015254">
    <property type="entry name" value="AGOG-like"/>
</dbReference>
<keyword evidence="2" id="KW-1185">Reference proteome</keyword>
<comment type="caution">
    <text evidence="1">The sequence shown here is derived from an EMBL/GenBank/DDBJ whole genome shotgun (WGS) entry which is preliminary data.</text>
</comment>
<dbReference type="RefSeq" id="WP_188596621.1">
    <property type="nucleotide sequence ID" value="NZ_BMNL01000003.1"/>
</dbReference>
<protein>
    <submittedName>
        <fullName evidence="1">N-glycosylase</fullName>
    </submittedName>
</protein>
<dbReference type="AlphaFoldDB" id="A0A830GXQ2"/>
<reference evidence="1" key="1">
    <citation type="journal article" date="2014" name="Int. J. Syst. Evol. Microbiol.">
        <title>Complete genome sequence of Corynebacterium casei LMG S-19264T (=DSM 44701T), isolated from a smear-ripened cheese.</title>
        <authorList>
            <consortium name="US DOE Joint Genome Institute (JGI-PGF)"/>
            <person name="Walter F."/>
            <person name="Albersmeier A."/>
            <person name="Kalinowski J."/>
            <person name="Ruckert C."/>
        </authorList>
    </citation>
    <scope>NUCLEOTIDE SEQUENCE</scope>
    <source>
        <strain evidence="1">JCM 10088</strain>
    </source>
</reference>
<gene>
    <name evidence="1" type="ORF">GCM10007981_13050</name>
</gene>
<dbReference type="EMBL" id="BMNL01000003">
    <property type="protein sequence ID" value="GGP21396.1"/>
    <property type="molecule type" value="Genomic_DNA"/>
</dbReference>
<name>A0A830GXQ2_9CREN</name>
<evidence type="ECO:0000313" key="1">
    <source>
        <dbReference type="EMBL" id="GGP21396.1"/>
    </source>
</evidence>
<dbReference type="GO" id="GO:0003906">
    <property type="term" value="F:DNA-(apurinic or apyrimidinic site) endonuclease activity"/>
    <property type="evidence" value="ECO:0007669"/>
    <property type="project" value="InterPro"/>
</dbReference>
<dbReference type="OrthoDB" id="15106at2157"/>
<dbReference type="Pfam" id="PF09171">
    <property type="entry name" value="AGOG"/>
    <property type="match status" value="1"/>
</dbReference>
<dbReference type="Gene3D" id="1.10.340.30">
    <property type="entry name" value="Hypothetical protein, domain 2"/>
    <property type="match status" value="1"/>
</dbReference>
<dbReference type="GO" id="GO:0006281">
    <property type="term" value="P:DNA repair"/>
    <property type="evidence" value="ECO:0007669"/>
    <property type="project" value="InterPro"/>
</dbReference>
<dbReference type="Gene3D" id="1.10.1670.10">
    <property type="entry name" value="Helix-hairpin-Helix base-excision DNA repair enzymes (C-terminal)"/>
    <property type="match status" value="1"/>
</dbReference>
<dbReference type="InterPro" id="IPR011257">
    <property type="entry name" value="DNA_glycosylase"/>
</dbReference>
<accession>A0A830GXQ2</accession>
<reference evidence="1" key="2">
    <citation type="submission" date="2020-09" db="EMBL/GenBank/DDBJ databases">
        <authorList>
            <person name="Sun Q."/>
            <person name="Ohkuma M."/>
        </authorList>
    </citation>
    <scope>NUCLEOTIDE SEQUENCE</scope>
    <source>
        <strain evidence="1">JCM 10088</strain>
    </source>
</reference>
<dbReference type="InterPro" id="IPR023170">
    <property type="entry name" value="HhH_base_excis_C"/>
</dbReference>
<proteinExistence type="predicted"/>